<evidence type="ECO:0000256" key="2">
    <source>
        <dbReference type="SAM" id="SignalP"/>
    </source>
</evidence>
<organism evidence="4">
    <name type="scientific">Vanderwaltozyma polyspora (strain ATCC 22028 / DSM 70294 / BCRC 21397 / CBS 2163 / NBRC 10782 / NRRL Y-8283 / UCD 57-17)</name>
    <name type="common">Kluyveromyces polysporus</name>
    <dbReference type="NCBI Taxonomy" id="436907"/>
    <lineage>
        <taxon>Eukaryota</taxon>
        <taxon>Fungi</taxon>
        <taxon>Dikarya</taxon>
        <taxon>Ascomycota</taxon>
        <taxon>Saccharomycotina</taxon>
        <taxon>Saccharomycetes</taxon>
        <taxon>Saccharomycetales</taxon>
        <taxon>Saccharomycetaceae</taxon>
        <taxon>Vanderwaltozyma</taxon>
    </lineage>
</organism>
<feature type="region of interest" description="Disordered" evidence="1">
    <location>
        <begin position="810"/>
        <end position="831"/>
    </location>
</feature>
<keyword evidence="4" id="KW-1185">Reference proteome</keyword>
<dbReference type="Proteomes" id="UP000000267">
    <property type="component" value="Unassembled WGS sequence"/>
</dbReference>
<reference evidence="3 4" key="1">
    <citation type="journal article" date="2007" name="Proc. Natl. Acad. Sci. U.S.A.">
        <title>Independent sorting-out of thousands of duplicated gene pairs in two yeast species descended from a whole-genome duplication.</title>
        <authorList>
            <person name="Scannell D.R."/>
            <person name="Frank A.C."/>
            <person name="Conant G.C."/>
            <person name="Byrne K.P."/>
            <person name="Woolfit M."/>
            <person name="Wolfe K.H."/>
        </authorList>
    </citation>
    <scope>NUCLEOTIDE SEQUENCE [LARGE SCALE GENOMIC DNA]</scope>
    <source>
        <strain evidence="4">ATCC 22028 / DSM 70294 / BCRC 21397 / CBS 2163 / NBRC 10782 / NRRL Y-8283 / UCD 57-17</strain>
    </source>
</reference>
<evidence type="ECO:0000313" key="4">
    <source>
        <dbReference type="Proteomes" id="UP000000267"/>
    </source>
</evidence>
<evidence type="ECO:0000313" key="3">
    <source>
        <dbReference type="EMBL" id="EDO18024.1"/>
    </source>
</evidence>
<dbReference type="GeneID" id="5546292"/>
<proteinExistence type="predicted"/>
<accession>A7TI17</accession>
<evidence type="ECO:0000256" key="1">
    <source>
        <dbReference type="SAM" id="MobiDB-lite"/>
    </source>
</evidence>
<dbReference type="HOGENOM" id="CLU_312429_0_0_1"/>
<dbReference type="OMA" id="WETTTYL"/>
<gene>
    <name evidence="3" type="ORF">Kpol_1045p8</name>
</gene>
<dbReference type="RefSeq" id="XP_001645882.1">
    <property type="nucleotide sequence ID" value="XM_001645832.1"/>
</dbReference>
<dbReference type="OrthoDB" id="4070743at2759"/>
<sequence>MKLNYLLLLLQAVLITATPISTLKNAWSETYTTTYSTQFSKVGGLFGFFAETETTFLIHTPRRASSTTIQKGATTVTAPTTIAKDIKVTIGSDGEQTTISTIYVLTPVRYATTTFRSYSDFTGTVPTTALSTSYISGKDGLNTTLSVYYVALPTDLLKTTKYQDYTGSVTTTYSTSYIVNSSDNEEVTSTIYFVNQPRPSGITSYFGYSGTDVEFYSTSTEYNLGFSNLIFGFIPTPVYYVHIPYRYSSTIITMVGHDPSSSTFLTQTSTILGDDGESTTLSIFYVKSPLRFETSTAYTQGTQTGYTTTLATVKTLETGTDGIHTSKIIYSVAIPTHLKYVTSFDYWPATFASTYETDITTTTGSDGSATAQTVFYVHTPRNPGVTSLIGYTGTETEWYSTSVVSEYGFSGLIFGLWSTTVYFVHTPIRNSYATTTIGTTGTQSGTYSTQVYSTVGPDGETTTASIYYVASRIREATTTIYTQGYQTDSTITFESTYKNVVGTDGFSTTLLVYSVAIPTHIKKVTSYTDGGSIITTYSTSVTTIVGTDNSNTAATIFYVQTPRHSGITSYVPYAGSVTEFYSTSIKFELGFRSKIFGLWETTVYFVHTPIHASTTAITKGYFGSTTRTYFTEVNTITNSNGEETTISTFLVQTPLPLSTRTVYSQGTQTGSTSTFATDTSYTTGTDGIETTVTIFSVVIPTHLQKITSYIKGPTTGITTFSTGYTTVTGSDGFSTAQTIFYVETPQLEGVVKYTAWTNTFESTTTNYSFSVGFLGLVFGVWSYPVYTVYLPEASPIPSISTSSGYVPTSVVPSTSSSNATESTDFTSESSFPTSFSVATSEVSTEAPATSVEYSSVEVTSSVEASSSVQVTSSVEASSSVQVTSSVETSSLIEFSSTFESTYSEIEPSTASYEKSLSGTVSVLSGFSSSLGYFNNTSFF</sequence>
<name>A7TI17_VANPO</name>
<dbReference type="InterPro" id="IPR001389">
    <property type="entry name" value="Flocculin"/>
</dbReference>
<protein>
    <submittedName>
        <fullName evidence="3">Uncharacterized protein</fullName>
    </submittedName>
</protein>
<dbReference type="eggNOG" id="ENOG502SKM6">
    <property type="taxonomic scope" value="Eukaryota"/>
</dbReference>
<dbReference type="AlphaFoldDB" id="A7TI17"/>
<dbReference type="GO" id="GO:0000128">
    <property type="term" value="P:flocculation"/>
    <property type="evidence" value="ECO:0007669"/>
    <property type="project" value="InterPro"/>
</dbReference>
<feature type="chain" id="PRO_5002715611" evidence="2">
    <location>
        <begin position="18"/>
        <end position="939"/>
    </location>
</feature>
<dbReference type="KEGG" id="vpo:Kpol_1045p8"/>
<dbReference type="PhylomeDB" id="A7TI17"/>
<dbReference type="Pfam" id="PF00624">
    <property type="entry name" value="Flocculin"/>
    <property type="match status" value="10"/>
</dbReference>
<dbReference type="EMBL" id="DS480394">
    <property type="protein sequence ID" value="EDO18024.1"/>
    <property type="molecule type" value="Genomic_DNA"/>
</dbReference>
<keyword evidence="2" id="KW-0732">Signal</keyword>
<feature type="signal peptide" evidence="2">
    <location>
        <begin position="1"/>
        <end position="17"/>
    </location>
</feature>
<dbReference type="InParanoid" id="A7TI17"/>